<evidence type="ECO:0000256" key="1">
    <source>
        <dbReference type="SAM" id="Phobius"/>
    </source>
</evidence>
<feature type="transmembrane region" description="Helical" evidence="1">
    <location>
        <begin position="475"/>
        <end position="493"/>
    </location>
</feature>
<dbReference type="OrthoDB" id="445301at2759"/>
<keyword evidence="3" id="KW-1185">Reference proteome</keyword>
<accession>A0A9N8E2B2</accession>
<dbReference type="GO" id="GO:0016255">
    <property type="term" value="P:attachment of GPI anchor to protein"/>
    <property type="evidence" value="ECO:0007669"/>
    <property type="project" value="TreeGrafter"/>
</dbReference>
<dbReference type="EMBL" id="CAICTM010000457">
    <property type="protein sequence ID" value="CAB9510890.1"/>
    <property type="molecule type" value="Genomic_DNA"/>
</dbReference>
<feature type="transmembrane region" description="Helical" evidence="1">
    <location>
        <begin position="593"/>
        <end position="614"/>
    </location>
</feature>
<dbReference type="AlphaFoldDB" id="A0A9N8E2B2"/>
<proteinExistence type="predicted"/>
<sequence>MTNDNSTTTTSKSKSQVLFDVILKWKAVLIVLPYCVGVIWACCHGTSSILTGDFSKPRGYYIDENSLETGNLRPTEYRYHATTAHAGVGCSDKNSTTTTSLCDLPWNSSGDNVECYANRFFELVRLVPVANTLEPSNEAIVLVVDHPPLGETWMTSPLHVTLLDLMRRLGSAESVPWLSKTILLVSPTTNDYNQYSLNDVTYFFLEAYMGSLETPQQVWWIEPLPTRWSNAMIRNLIVLTNPQPATGDADEIRILAQGRNGILPNMDLVNAAMTVFRRPPLSSSSKQRRIHEQTKTVLLMHPYEAWEQQQQLDNLPKPIQEWAHQLGNLVLFCHALFQGPLAPHALALERGIDAISIQGRHASDQTQFVANLVHKLELTLRALSNLHERLHHSTPLYLLPSPTTFVKHEEYLVPNLLLLIPMVLRAASLGLLDIRRFDWNVITWMVTLVVGATVVMDALVASTTSTTMGQEHPRTLRNTLWCIIYAFCAGILYQKVNNNNNSQRKTNHRHNDSIRSAQLIVCLMTIYAHVPICFQNVSLSYPSAAFWTPMIAFAEWNQDKRWLWGAMAVWIILAWPPTWLLNAVFEDAYYTTYIGYLYFPLHLALFLSWGLAVMTRRK</sequence>
<dbReference type="PANTHER" id="PTHR13304:SF0">
    <property type="entry name" value="GLYCOSYLPHOSPHATIDYLINOSITOL ANCHOR ATTACHMENT 1 PROTEIN"/>
    <property type="match status" value="1"/>
</dbReference>
<dbReference type="PANTHER" id="PTHR13304">
    <property type="entry name" value="GLYCOSYLPHOSPHATIDYLINOSITOL ANCHOR ATTACHMENT 1 PROTEIN"/>
    <property type="match status" value="1"/>
</dbReference>
<evidence type="ECO:0000313" key="2">
    <source>
        <dbReference type="EMBL" id="CAB9510890.1"/>
    </source>
</evidence>
<protein>
    <submittedName>
        <fullName evidence="2">Glycosylphosphatidylinositol anchor attachment protein 1 homolog (Yeast)</fullName>
    </submittedName>
</protein>
<feature type="transmembrane region" description="Helical" evidence="1">
    <location>
        <begin position="21"/>
        <end position="41"/>
    </location>
</feature>
<feature type="transmembrane region" description="Helical" evidence="1">
    <location>
        <begin position="444"/>
        <end position="463"/>
    </location>
</feature>
<feature type="transmembrane region" description="Helical" evidence="1">
    <location>
        <begin position="411"/>
        <end position="432"/>
    </location>
</feature>
<keyword evidence="1" id="KW-0812">Transmembrane</keyword>
<keyword evidence="1" id="KW-1133">Transmembrane helix</keyword>
<evidence type="ECO:0000313" key="3">
    <source>
        <dbReference type="Proteomes" id="UP001153069"/>
    </source>
</evidence>
<dbReference type="InterPro" id="IPR007246">
    <property type="entry name" value="Gaa1"/>
</dbReference>
<name>A0A9N8E2B2_9STRA</name>
<gene>
    <name evidence="2" type="ORF">SEMRO_458_G147030.1</name>
</gene>
<dbReference type="GO" id="GO:0042765">
    <property type="term" value="C:GPI-anchor transamidase complex"/>
    <property type="evidence" value="ECO:0007669"/>
    <property type="project" value="InterPro"/>
</dbReference>
<comment type="caution">
    <text evidence="2">The sequence shown here is derived from an EMBL/GenBank/DDBJ whole genome shotgun (WGS) entry which is preliminary data.</text>
</comment>
<dbReference type="Proteomes" id="UP001153069">
    <property type="component" value="Unassembled WGS sequence"/>
</dbReference>
<keyword evidence="1" id="KW-0472">Membrane</keyword>
<reference evidence="2" key="1">
    <citation type="submission" date="2020-06" db="EMBL/GenBank/DDBJ databases">
        <authorList>
            <consortium name="Plant Systems Biology data submission"/>
        </authorList>
    </citation>
    <scope>NUCLEOTIDE SEQUENCE</scope>
    <source>
        <strain evidence="2">D6</strain>
    </source>
</reference>
<feature type="transmembrane region" description="Helical" evidence="1">
    <location>
        <begin position="563"/>
        <end position="581"/>
    </location>
</feature>
<organism evidence="2 3">
    <name type="scientific">Seminavis robusta</name>
    <dbReference type="NCBI Taxonomy" id="568900"/>
    <lineage>
        <taxon>Eukaryota</taxon>
        <taxon>Sar</taxon>
        <taxon>Stramenopiles</taxon>
        <taxon>Ochrophyta</taxon>
        <taxon>Bacillariophyta</taxon>
        <taxon>Bacillariophyceae</taxon>
        <taxon>Bacillariophycidae</taxon>
        <taxon>Naviculales</taxon>
        <taxon>Naviculaceae</taxon>
        <taxon>Seminavis</taxon>
    </lineage>
</organism>
<dbReference type="Pfam" id="PF04114">
    <property type="entry name" value="Gaa1"/>
    <property type="match status" value="1"/>
</dbReference>